<evidence type="ECO:0000256" key="3">
    <source>
        <dbReference type="ARBA" id="ARBA00023002"/>
    </source>
</evidence>
<name>A0A8J6P5X3_9BACT</name>
<dbReference type="Pfam" id="PF01880">
    <property type="entry name" value="Desulfoferrodox"/>
    <property type="match status" value="1"/>
</dbReference>
<dbReference type="AlphaFoldDB" id="A0A8J6P5X3"/>
<feature type="chain" id="PRO_5035271587" evidence="5">
    <location>
        <begin position="29"/>
        <end position="136"/>
    </location>
</feature>
<keyword evidence="4" id="KW-0479">Metal-binding</keyword>
<dbReference type="InterPro" id="IPR006311">
    <property type="entry name" value="TAT_signal"/>
</dbReference>
<keyword evidence="4" id="KW-0408">Iron</keyword>
<comment type="subcellular location">
    <subcellularLocation>
        <location evidence="1">Cell envelope</location>
    </subcellularLocation>
</comment>
<protein>
    <submittedName>
        <fullName evidence="7">Twin-arginine translocation signal domain-containing protein</fullName>
    </submittedName>
</protein>
<dbReference type="GO" id="GO:0030313">
    <property type="term" value="C:cell envelope"/>
    <property type="evidence" value="ECO:0007669"/>
    <property type="project" value="UniProtKB-SubCell"/>
</dbReference>
<dbReference type="EMBL" id="JACNIG010000298">
    <property type="protein sequence ID" value="MBC8433421.1"/>
    <property type="molecule type" value="Genomic_DNA"/>
</dbReference>
<evidence type="ECO:0000259" key="6">
    <source>
        <dbReference type="Pfam" id="PF01880"/>
    </source>
</evidence>
<dbReference type="NCBIfam" id="TIGR01409">
    <property type="entry name" value="TAT_signal_seq"/>
    <property type="match status" value="1"/>
</dbReference>
<dbReference type="Proteomes" id="UP000605201">
    <property type="component" value="Unassembled WGS sequence"/>
</dbReference>
<keyword evidence="5" id="KW-0732">Signal</keyword>
<dbReference type="PROSITE" id="PS51318">
    <property type="entry name" value="TAT"/>
    <property type="match status" value="1"/>
</dbReference>
<feature type="domain" description="Desulfoferrodoxin ferrous iron-binding" evidence="6">
    <location>
        <begin position="53"/>
        <end position="132"/>
    </location>
</feature>
<comment type="caution">
    <text evidence="7">The sequence shown here is derived from an EMBL/GenBank/DDBJ whole genome shotgun (WGS) entry which is preliminary data.</text>
</comment>
<organism evidence="7 8">
    <name type="scientific">Candidatus Desulfatibia vada</name>
    <dbReference type="NCBI Taxonomy" id="2841696"/>
    <lineage>
        <taxon>Bacteria</taxon>
        <taxon>Pseudomonadati</taxon>
        <taxon>Thermodesulfobacteriota</taxon>
        <taxon>Desulfobacteria</taxon>
        <taxon>Desulfobacterales</taxon>
        <taxon>Desulfobacterales incertae sedis</taxon>
        <taxon>Candidatus Desulfatibia</taxon>
    </lineage>
</organism>
<accession>A0A8J6P5X3</accession>
<sequence>MIDRRNFLKKTALVATGMVIGGSAKASASMDAFPAGIIYTKKNPGKWAKKVGSHAPKVNVEGKNVTIHTMHPMSEIHYIVRHTIVSADGNVLGEKTFYPSDKEAISTYELPPDYKSKLYATSFCNLHDFWVTEFSI</sequence>
<evidence type="ECO:0000256" key="1">
    <source>
        <dbReference type="ARBA" id="ARBA00004196"/>
    </source>
</evidence>
<dbReference type="GO" id="GO:0051536">
    <property type="term" value="F:iron-sulfur cluster binding"/>
    <property type="evidence" value="ECO:0007669"/>
    <property type="project" value="UniProtKB-KW"/>
</dbReference>
<gene>
    <name evidence="7" type="ORF">H8D96_16040</name>
</gene>
<feature type="signal peptide" evidence="5">
    <location>
        <begin position="1"/>
        <end position="28"/>
    </location>
</feature>
<comment type="subunit">
    <text evidence="2">Heterodimer of a large and a small subunit.</text>
</comment>
<dbReference type="SUPFAM" id="SSF49367">
    <property type="entry name" value="Superoxide reductase-like"/>
    <property type="match status" value="1"/>
</dbReference>
<evidence type="ECO:0000256" key="2">
    <source>
        <dbReference type="ARBA" id="ARBA00011771"/>
    </source>
</evidence>
<proteinExistence type="predicted"/>
<evidence type="ECO:0000256" key="4">
    <source>
        <dbReference type="ARBA" id="ARBA00023014"/>
    </source>
</evidence>
<evidence type="ECO:0000256" key="5">
    <source>
        <dbReference type="SAM" id="SignalP"/>
    </source>
</evidence>
<keyword evidence="3" id="KW-0560">Oxidoreductase</keyword>
<dbReference type="InterPro" id="IPR002742">
    <property type="entry name" value="Desulfoferrodoxin_Fe-bd_dom"/>
</dbReference>
<dbReference type="InterPro" id="IPR036073">
    <property type="entry name" value="Desulfoferrodoxin_Fe-bd_dom_sf"/>
</dbReference>
<evidence type="ECO:0000313" key="7">
    <source>
        <dbReference type="EMBL" id="MBC8433421.1"/>
    </source>
</evidence>
<keyword evidence="4" id="KW-0411">Iron-sulfur</keyword>
<dbReference type="InterPro" id="IPR019546">
    <property type="entry name" value="TAT_signal_bac_arc"/>
</dbReference>
<dbReference type="GO" id="GO:0016491">
    <property type="term" value="F:oxidoreductase activity"/>
    <property type="evidence" value="ECO:0007669"/>
    <property type="project" value="UniProtKB-KW"/>
</dbReference>
<evidence type="ECO:0000313" key="8">
    <source>
        <dbReference type="Proteomes" id="UP000605201"/>
    </source>
</evidence>
<reference evidence="7 8" key="1">
    <citation type="submission" date="2020-08" db="EMBL/GenBank/DDBJ databases">
        <title>Bridging the membrane lipid divide: bacteria of the FCB group superphylum have the potential to synthesize archaeal ether lipids.</title>
        <authorList>
            <person name="Villanueva L."/>
            <person name="Von Meijenfeldt F.A.B."/>
            <person name="Westbye A.B."/>
            <person name="Yadav S."/>
            <person name="Hopmans E.C."/>
            <person name="Dutilh B.E."/>
            <person name="Sinninghe Damste J.S."/>
        </authorList>
    </citation>
    <scope>NUCLEOTIDE SEQUENCE [LARGE SCALE GENOMIC DNA]</scope>
    <source>
        <strain evidence="7">NIOZ-UU17</strain>
    </source>
</reference>
<dbReference type="Gene3D" id="2.60.40.730">
    <property type="entry name" value="SOR catalytic domain"/>
    <property type="match status" value="1"/>
</dbReference>
<dbReference type="GO" id="GO:0005506">
    <property type="term" value="F:iron ion binding"/>
    <property type="evidence" value="ECO:0007669"/>
    <property type="project" value="InterPro"/>
</dbReference>